<evidence type="ECO:0000256" key="7">
    <source>
        <dbReference type="ARBA" id="ARBA00023136"/>
    </source>
</evidence>
<evidence type="ECO:0000313" key="11">
    <source>
        <dbReference type="Proteomes" id="UP000727993"/>
    </source>
</evidence>
<feature type="transmembrane region" description="Helical" evidence="8">
    <location>
        <begin position="70"/>
        <end position="92"/>
    </location>
</feature>
<sequence length="269" mass="29493">MTSPAVILSHRELISNLTQRDLKGRYKRSVLGWAWSLMNPAMSLAIYSLVFGVFFKVQAPIGANGTLKNFALYLFCGLVVWNAFSAALDGPLGAFSDTGQLLTKVYFPPELPALASVAGVAFQAAIEFGILVAFMLVVGNATWMMLLAPLVMLCAMGLGLGMGMAASVWNTRFRDVGYLITLMLQLMFYATPIVYRLDDINADVGPFTAQQILKLNPVTHYVQQMKLLMYEGQMPSVNSVAYGAAWAIGSVVFGWWYFSRTAPSVIEEL</sequence>
<keyword evidence="3" id="KW-0813">Transport</keyword>
<evidence type="ECO:0000256" key="8">
    <source>
        <dbReference type="SAM" id="Phobius"/>
    </source>
</evidence>
<evidence type="ECO:0000313" key="10">
    <source>
        <dbReference type="EMBL" id="MBK9297944.1"/>
    </source>
</evidence>
<dbReference type="Pfam" id="PF01061">
    <property type="entry name" value="ABC2_membrane"/>
    <property type="match status" value="1"/>
</dbReference>
<keyword evidence="6 8" id="KW-1133">Transmembrane helix</keyword>
<keyword evidence="5 8" id="KW-0812">Transmembrane</keyword>
<dbReference type="GO" id="GO:0140359">
    <property type="term" value="F:ABC-type transporter activity"/>
    <property type="evidence" value="ECO:0007669"/>
    <property type="project" value="InterPro"/>
</dbReference>
<dbReference type="GO" id="GO:0015920">
    <property type="term" value="P:lipopolysaccharide transport"/>
    <property type="evidence" value="ECO:0007669"/>
    <property type="project" value="TreeGrafter"/>
</dbReference>
<proteinExistence type="inferred from homology"/>
<dbReference type="GO" id="GO:0005886">
    <property type="term" value="C:plasma membrane"/>
    <property type="evidence" value="ECO:0007669"/>
    <property type="project" value="UniProtKB-SubCell"/>
</dbReference>
<organism evidence="10 11">
    <name type="scientific">Candidatus Neomicrothrix subdominans</name>
    <dbReference type="NCBI Taxonomy" id="2954438"/>
    <lineage>
        <taxon>Bacteria</taxon>
        <taxon>Bacillati</taxon>
        <taxon>Actinomycetota</taxon>
        <taxon>Acidimicrobiia</taxon>
        <taxon>Acidimicrobiales</taxon>
        <taxon>Microthrixaceae</taxon>
        <taxon>Candidatus Neomicrothrix</taxon>
    </lineage>
</organism>
<feature type="transmembrane region" description="Helical" evidence="8">
    <location>
        <begin position="113"/>
        <end position="137"/>
    </location>
</feature>
<dbReference type="Proteomes" id="UP000727993">
    <property type="component" value="Unassembled WGS sequence"/>
</dbReference>
<dbReference type="EMBL" id="JADJZA010000007">
    <property type="protein sequence ID" value="MBK9297944.1"/>
    <property type="molecule type" value="Genomic_DNA"/>
</dbReference>
<comment type="subcellular location">
    <subcellularLocation>
        <location evidence="1">Cell inner membrane</location>
        <topology evidence="1">Multi-pass membrane protein</topology>
    </subcellularLocation>
</comment>
<keyword evidence="7 8" id="KW-0472">Membrane</keyword>
<feature type="transmembrane region" description="Helical" evidence="8">
    <location>
        <begin position="143"/>
        <end position="169"/>
    </location>
</feature>
<evidence type="ECO:0000256" key="5">
    <source>
        <dbReference type="ARBA" id="ARBA00022692"/>
    </source>
</evidence>
<dbReference type="AlphaFoldDB" id="A0A936TFN3"/>
<feature type="transmembrane region" description="Helical" evidence="8">
    <location>
        <begin position="176"/>
        <end position="195"/>
    </location>
</feature>
<evidence type="ECO:0000256" key="3">
    <source>
        <dbReference type="ARBA" id="ARBA00022448"/>
    </source>
</evidence>
<feature type="transmembrane region" description="Helical" evidence="8">
    <location>
        <begin position="239"/>
        <end position="258"/>
    </location>
</feature>
<feature type="domain" description="ABC-2 type transporter transmembrane" evidence="9">
    <location>
        <begin position="14"/>
        <end position="225"/>
    </location>
</feature>
<dbReference type="InterPro" id="IPR013525">
    <property type="entry name" value="ABC2_TM"/>
</dbReference>
<evidence type="ECO:0000256" key="2">
    <source>
        <dbReference type="ARBA" id="ARBA00007783"/>
    </source>
</evidence>
<comment type="similarity">
    <text evidence="2">Belongs to the ABC-2 integral membrane protein family.</text>
</comment>
<evidence type="ECO:0000256" key="6">
    <source>
        <dbReference type="ARBA" id="ARBA00022989"/>
    </source>
</evidence>
<feature type="transmembrane region" description="Helical" evidence="8">
    <location>
        <begin position="30"/>
        <end position="50"/>
    </location>
</feature>
<accession>A0A936TFN3</accession>
<dbReference type="PANTHER" id="PTHR30413:SF8">
    <property type="entry name" value="TRANSPORT PERMEASE PROTEIN"/>
    <property type="match status" value="1"/>
</dbReference>
<keyword evidence="4" id="KW-1003">Cell membrane</keyword>
<dbReference type="PANTHER" id="PTHR30413">
    <property type="entry name" value="INNER MEMBRANE TRANSPORT PERMEASE"/>
    <property type="match status" value="1"/>
</dbReference>
<reference evidence="10 11" key="1">
    <citation type="submission" date="2020-10" db="EMBL/GenBank/DDBJ databases">
        <title>Connecting structure to function with the recovery of over 1000 high-quality activated sludge metagenome-assembled genomes encoding full-length rRNA genes using long-read sequencing.</title>
        <authorList>
            <person name="Singleton C.M."/>
            <person name="Petriglieri F."/>
            <person name="Kristensen J.M."/>
            <person name="Kirkegaard R.H."/>
            <person name="Michaelsen T.Y."/>
            <person name="Andersen M.H."/>
            <person name="Karst S.M."/>
            <person name="Dueholm M.S."/>
            <person name="Nielsen P.H."/>
            <person name="Albertsen M."/>
        </authorList>
    </citation>
    <scope>NUCLEOTIDE SEQUENCE [LARGE SCALE GENOMIC DNA]</scope>
    <source>
        <strain evidence="10">Lyne_18-Q3-R50-59_MAXAC.006</strain>
    </source>
</reference>
<protein>
    <submittedName>
        <fullName evidence="10">ABC transporter permease</fullName>
    </submittedName>
</protein>
<comment type="caution">
    <text evidence="10">The sequence shown here is derived from an EMBL/GenBank/DDBJ whole genome shotgun (WGS) entry which is preliminary data.</text>
</comment>
<gene>
    <name evidence="10" type="ORF">IPN02_14145</name>
</gene>
<name>A0A936TFN3_9ACTN</name>
<evidence type="ECO:0000256" key="1">
    <source>
        <dbReference type="ARBA" id="ARBA00004429"/>
    </source>
</evidence>
<evidence type="ECO:0000256" key="4">
    <source>
        <dbReference type="ARBA" id="ARBA00022475"/>
    </source>
</evidence>
<evidence type="ECO:0000259" key="9">
    <source>
        <dbReference type="Pfam" id="PF01061"/>
    </source>
</evidence>